<gene>
    <name evidence="1" type="ORF">EUGRSUZ_F03762</name>
</gene>
<sequence>MLSLSLFLLRRRARSPISPASATIFLSTSSSIRNGRALPKLEECLPTLLVQPRDMFFSGCRADKHVINIGSLPSNH</sequence>
<dbReference type="InParanoid" id="A0A059BX80"/>
<accession>A0A059BX80</accession>
<organism evidence="1">
    <name type="scientific">Eucalyptus grandis</name>
    <name type="common">Flooded gum</name>
    <dbReference type="NCBI Taxonomy" id="71139"/>
    <lineage>
        <taxon>Eukaryota</taxon>
        <taxon>Viridiplantae</taxon>
        <taxon>Streptophyta</taxon>
        <taxon>Embryophyta</taxon>
        <taxon>Tracheophyta</taxon>
        <taxon>Spermatophyta</taxon>
        <taxon>Magnoliopsida</taxon>
        <taxon>eudicotyledons</taxon>
        <taxon>Gunneridae</taxon>
        <taxon>Pentapetalae</taxon>
        <taxon>rosids</taxon>
        <taxon>malvids</taxon>
        <taxon>Myrtales</taxon>
        <taxon>Myrtaceae</taxon>
        <taxon>Myrtoideae</taxon>
        <taxon>Eucalypteae</taxon>
        <taxon>Eucalyptus</taxon>
    </lineage>
</organism>
<dbReference type="EMBL" id="KK198758">
    <property type="protein sequence ID" value="KCW70574.1"/>
    <property type="molecule type" value="Genomic_DNA"/>
</dbReference>
<dbReference type="AlphaFoldDB" id="A0A059BX80"/>
<proteinExistence type="predicted"/>
<evidence type="ECO:0000313" key="1">
    <source>
        <dbReference type="EMBL" id="KCW70574.1"/>
    </source>
</evidence>
<name>A0A059BX80_EUCGR</name>
<reference evidence="1" key="1">
    <citation type="submission" date="2013-07" db="EMBL/GenBank/DDBJ databases">
        <title>The genome of Eucalyptus grandis.</title>
        <authorList>
            <person name="Schmutz J."/>
            <person name="Hayes R."/>
            <person name="Myburg A."/>
            <person name="Tuskan G."/>
            <person name="Grattapaglia D."/>
            <person name="Rokhsar D.S."/>
        </authorList>
    </citation>
    <scope>NUCLEOTIDE SEQUENCE</scope>
    <source>
        <tissue evidence="1">Leaf extractions</tissue>
    </source>
</reference>
<protein>
    <submittedName>
        <fullName evidence="1">Uncharacterized protein</fullName>
    </submittedName>
</protein>
<dbReference type="Gramene" id="KCW70574">
    <property type="protein sequence ID" value="KCW70574"/>
    <property type="gene ID" value="EUGRSUZ_F03762"/>
</dbReference>